<dbReference type="RefSeq" id="WP_215617796.1">
    <property type="nucleotide sequence ID" value="NZ_JADOER010000004.1"/>
</dbReference>
<organism evidence="2 3">
    <name type="scientific">Leptothoe kymatousa TAU-MAC 1615</name>
    <dbReference type="NCBI Taxonomy" id="2364775"/>
    <lineage>
        <taxon>Bacteria</taxon>
        <taxon>Bacillati</taxon>
        <taxon>Cyanobacteriota</taxon>
        <taxon>Cyanophyceae</taxon>
        <taxon>Nodosilineales</taxon>
        <taxon>Cymatolegaceae</taxon>
        <taxon>Leptothoe</taxon>
        <taxon>Leptothoe kymatousa</taxon>
    </lineage>
</organism>
<feature type="signal peptide" evidence="1">
    <location>
        <begin position="1"/>
        <end position="26"/>
    </location>
</feature>
<gene>
    <name evidence="2" type="ORF">IXB28_06970</name>
</gene>
<evidence type="ECO:0000313" key="3">
    <source>
        <dbReference type="Proteomes" id="UP001196661"/>
    </source>
</evidence>
<dbReference type="Proteomes" id="UP001196661">
    <property type="component" value="Unassembled WGS sequence"/>
</dbReference>
<comment type="caution">
    <text evidence="2">The sequence shown here is derived from an EMBL/GenBank/DDBJ whole genome shotgun (WGS) entry which is preliminary data.</text>
</comment>
<keyword evidence="3" id="KW-1185">Reference proteome</keyword>
<sequence length="254" mass="28271">MKRLLHPILASAFIGLSLFYFSTAKANQSEFPQNGHPQEQPIVDVYRYHGLKPATGDEASDGIYQDFSRGTATVGKFWADPDAKLHDGNDFSWVKSHVNRYQPKPYLTVEFARHGHGTSVSVVPKNLVPEKLPKTAQITFEARSSSPVCVGLRFMDRDGEIWAHGVPPLEYERLCVEPGQQWTKISVPIAANHPNWFKFQHSGNVELGNQIMEADLIAGLQFEVGLTGEYYFSPGTASFDLREITITPSAAPQP</sequence>
<keyword evidence="1" id="KW-0732">Signal</keyword>
<evidence type="ECO:0000256" key="1">
    <source>
        <dbReference type="SAM" id="SignalP"/>
    </source>
</evidence>
<dbReference type="EMBL" id="JADOER010000004">
    <property type="protein sequence ID" value="MBT9311943.1"/>
    <property type="molecule type" value="Genomic_DNA"/>
</dbReference>
<proteinExistence type="predicted"/>
<protein>
    <submittedName>
        <fullName evidence="2">Uncharacterized protein</fullName>
    </submittedName>
</protein>
<accession>A0ABS5Y282</accession>
<name>A0ABS5Y282_9CYAN</name>
<reference evidence="2 3" key="1">
    <citation type="journal article" date="2021" name="Mar. Drugs">
        <title>Genome Reduction and Secondary Metabolism of the Marine Sponge-Associated Cyanobacterium Leptothoe.</title>
        <authorList>
            <person name="Konstantinou D."/>
            <person name="Popin R.V."/>
            <person name="Fewer D.P."/>
            <person name="Sivonen K."/>
            <person name="Gkelis S."/>
        </authorList>
    </citation>
    <scope>NUCLEOTIDE SEQUENCE [LARGE SCALE GENOMIC DNA]</scope>
    <source>
        <strain evidence="2 3">TAU-MAC 1615</strain>
    </source>
</reference>
<feature type="chain" id="PRO_5046700445" evidence="1">
    <location>
        <begin position="27"/>
        <end position="254"/>
    </location>
</feature>
<evidence type="ECO:0000313" key="2">
    <source>
        <dbReference type="EMBL" id="MBT9311943.1"/>
    </source>
</evidence>